<proteinExistence type="predicted"/>
<protein>
    <submittedName>
        <fullName evidence="1">Uncharacterized protein</fullName>
    </submittedName>
</protein>
<keyword evidence="2" id="KW-1185">Reference proteome</keyword>
<dbReference type="EMBL" id="FNRL01000022">
    <property type="protein sequence ID" value="SEA92195.1"/>
    <property type="molecule type" value="Genomic_DNA"/>
</dbReference>
<reference evidence="2" key="1">
    <citation type="submission" date="2016-10" db="EMBL/GenBank/DDBJ databases">
        <authorList>
            <person name="Varghese N."/>
            <person name="Submissions S."/>
        </authorList>
    </citation>
    <scope>NUCLEOTIDE SEQUENCE [LARGE SCALE GENOMIC DNA]</scope>
    <source>
        <strain evidence="2">DSM 23920</strain>
    </source>
</reference>
<dbReference type="AlphaFoldDB" id="A0A1H4F4D5"/>
<organism evidence="1 2">
    <name type="scientific">Chitinophaga terrae</name>
    <name type="common">ex Kim and Jung 2007</name>
    <dbReference type="NCBI Taxonomy" id="408074"/>
    <lineage>
        <taxon>Bacteria</taxon>
        <taxon>Pseudomonadati</taxon>
        <taxon>Bacteroidota</taxon>
        <taxon>Chitinophagia</taxon>
        <taxon>Chitinophagales</taxon>
        <taxon>Chitinophagaceae</taxon>
        <taxon>Chitinophaga</taxon>
    </lineage>
</organism>
<sequence length="69" mass="8046">MDPFHIIIDEQEYTITPYLKDGILVYKARIGDHDVSFSKDEEGKVSASHDHIPNEFLSRLAQKIESYFF</sequence>
<gene>
    <name evidence="1" type="ORF">SAMN05660909_04165</name>
</gene>
<evidence type="ECO:0000313" key="1">
    <source>
        <dbReference type="EMBL" id="SEA92195.1"/>
    </source>
</evidence>
<dbReference type="RefSeq" id="WP_089763821.1">
    <property type="nucleotide sequence ID" value="NZ_BKAT01000036.1"/>
</dbReference>
<dbReference type="STRING" id="408074.SAMN05660909_04165"/>
<evidence type="ECO:0000313" key="2">
    <source>
        <dbReference type="Proteomes" id="UP000199656"/>
    </source>
</evidence>
<dbReference type="OrthoDB" id="677544at2"/>
<dbReference type="Proteomes" id="UP000199656">
    <property type="component" value="Unassembled WGS sequence"/>
</dbReference>
<name>A0A1H4F4D5_9BACT</name>
<accession>A0A1H4F4D5</accession>